<sequence length="68" mass="7170">MVLLSLIFLALIFVSPVTASSRRLSSSTDPIESGNLNGDLGVRRVPSNTPPSPQGNVNRGSEPPSLRP</sequence>
<evidence type="ECO:0000256" key="1">
    <source>
        <dbReference type="SAM" id="MobiDB-lite"/>
    </source>
</evidence>
<name>A0AAV7EKS1_ARIFI</name>
<evidence type="ECO:0000313" key="3">
    <source>
        <dbReference type="EMBL" id="KAG9449001.1"/>
    </source>
</evidence>
<keyword evidence="4" id="KW-1185">Reference proteome</keyword>
<keyword evidence="2" id="KW-0732">Signal</keyword>
<feature type="compositionally biased region" description="Polar residues" evidence="1">
    <location>
        <begin position="19"/>
        <end position="36"/>
    </location>
</feature>
<protein>
    <recommendedName>
        <fullName evidence="5">Secreted protein</fullName>
    </recommendedName>
</protein>
<evidence type="ECO:0008006" key="5">
    <source>
        <dbReference type="Google" id="ProtNLM"/>
    </source>
</evidence>
<comment type="caution">
    <text evidence="3">The sequence shown here is derived from an EMBL/GenBank/DDBJ whole genome shotgun (WGS) entry which is preliminary data.</text>
</comment>
<dbReference type="AlphaFoldDB" id="A0AAV7EKS1"/>
<organism evidence="3 4">
    <name type="scientific">Aristolochia fimbriata</name>
    <name type="common">White veined hardy Dutchman's pipe vine</name>
    <dbReference type="NCBI Taxonomy" id="158543"/>
    <lineage>
        <taxon>Eukaryota</taxon>
        <taxon>Viridiplantae</taxon>
        <taxon>Streptophyta</taxon>
        <taxon>Embryophyta</taxon>
        <taxon>Tracheophyta</taxon>
        <taxon>Spermatophyta</taxon>
        <taxon>Magnoliopsida</taxon>
        <taxon>Magnoliidae</taxon>
        <taxon>Piperales</taxon>
        <taxon>Aristolochiaceae</taxon>
        <taxon>Aristolochia</taxon>
    </lineage>
</organism>
<proteinExistence type="predicted"/>
<evidence type="ECO:0000313" key="4">
    <source>
        <dbReference type="Proteomes" id="UP000825729"/>
    </source>
</evidence>
<feature type="signal peptide" evidence="2">
    <location>
        <begin position="1"/>
        <end position="19"/>
    </location>
</feature>
<reference evidence="3 4" key="1">
    <citation type="submission" date="2021-07" db="EMBL/GenBank/DDBJ databases">
        <title>The Aristolochia fimbriata genome: insights into angiosperm evolution, floral development and chemical biosynthesis.</title>
        <authorList>
            <person name="Jiao Y."/>
        </authorList>
    </citation>
    <scope>NUCLEOTIDE SEQUENCE [LARGE SCALE GENOMIC DNA]</scope>
    <source>
        <strain evidence="3">IBCAS-2021</strain>
        <tissue evidence="3">Leaf</tissue>
    </source>
</reference>
<gene>
    <name evidence="3" type="ORF">H6P81_008966</name>
</gene>
<accession>A0AAV7EKS1</accession>
<feature type="region of interest" description="Disordered" evidence="1">
    <location>
        <begin position="19"/>
        <end position="68"/>
    </location>
</feature>
<feature type="chain" id="PRO_5043697945" description="Secreted protein" evidence="2">
    <location>
        <begin position="20"/>
        <end position="68"/>
    </location>
</feature>
<evidence type="ECO:0000256" key="2">
    <source>
        <dbReference type="SAM" id="SignalP"/>
    </source>
</evidence>
<dbReference type="EMBL" id="JAINDJ010000004">
    <property type="protein sequence ID" value="KAG9449001.1"/>
    <property type="molecule type" value="Genomic_DNA"/>
</dbReference>
<dbReference type="Proteomes" id="UP000825729">
    <property type="component" value="Unassembled WGS sequence"/>
</dbReference>